<dbReference type="Proteomes" id="UP000036681">
    <property type="component" value="Unplaced"/>
</dbReference>
<protein>
    <submittedName>
        <fullName evidence="3">Wsv460</fullName>
    </submittedName>
</protein>
<organism evidence="2 3">
    <name type="scientific">Ascaris lumbricoides</name>
    <name type="common">Giant roundworm</name>
    <dbReference type="NCBI Taxonomy" id="6252"/>
    <lineage>
        <taxon>Eukaryota</taxon>
        <taxon>Metazoa</taxon>
        <taxon>Ecdysozoa</taxon>
        <taxon>Nematoda</taxon>
        <taxon>Chromadorea</taxon>
        <taxon>Rhabditida</taxon>
        <taxon>Spirurina</taxon>
        <taxon>Ascaridomorpha</taxon>
        <taxon>Ascaridoidea</taxon>
        <taxon>Ascarididae</taxon>
        <taxon>Ascaris</taxon>
    </lineage>
</organism>
<dbReference type="WBParaSite" id="ALUE_0002121701-mRNA-1">
    <property type="protein sequence ID" value="ALUE_0002121701-mRNA-1"/>
    <property type="gene ID" value="ALUE_0002121701"/>
</dbReference>
<evidence type="ECO:0000313" key="3">
    <source>
        <dbReference type="WBParaSite" id="ALUE_0002121701-mRNA-1"/>
    </source>
</evidence>
<feature type="transmembrane region" description="Helical" evidence="1">
    <location>
        <begin position="53"/>
        <end position="72"/>
    </location>
</feature>
<name>A0A0M3IR39_ASCLU</name>
<feature type="transmembrane region" description="Helical" evidence="1">
    <location>
        <begin position="92"/>
        <end position="117"/>
    </location>
</feature>
<reference evidence="3" key="1">
    <citation type="submission" date="2017-02" db="UniProtKB">
        <authorList>
            <consortium name="WormBaseParasite"/>
        </authorList>
    </citation>
    <scope>IDENTIFICATION</scope>
</reference>
<keyword evidence="1" id="KW-0812">Transmembrane</keyword>
<feature type="transmembrane region" description="Helical" evidence="1">
    <location>
        <begin position="12"/>
        <end position="32"/>
    </location>
</feature>
<accession>A0A0M3IR39</accession>
<evidence type="ECO:0000313" key="2">
    <source>
        <dbReference type="Proteomes" id="UP000036681"/>
    </source>
</evidence>
<keyword evidence="1" id="KW-1133">Transmembrane helix</keyword>
<dbReference type="AlphaFoldDB" id="A0A0M3IR39"/>
<keyword evidence="1" id="KW-0472">Membrane</keyword>
<proteinExistence type="predicted"/>
<evidence type="ECO:0000256" key="1">
    <source>
        <dbReference type="SAM" id="Phobius"/>
    </source>
</evidence>
<keyword evidence="2" id="KW-1185">Reference proteome</keyword>
<sequence>MVASSGTSSGTFLFWIISRKFLGIIFIEKFSWEIIFGKENNFFREIFSHFSRNWLSLMVFPIIFSSPMSPYLPVLPTLHALLSFPPSFQFLFFFPNLLVVCYVSISVICANLAQVFFSSSFFDLRRKFAFALSLSSS</sequence>